<dbReference type="Gene3D" id="1.10.287.950">
    <property type="entry name" value="Methyl-accepting chemotaxis protein"/>
    <property type="match status" value="1"/>
</dbReference>
<feature type="coiled-coil region" evidence="1">
    <location>
        <begin position="474"/>
        <end position="508"/>
    </location>
</feature>
<dbReference type="GO" id="GO:0003682">
    <property type="term" value="F:chromatin binding"/>
    <property type="evidence" value="ECO:0007669"/>
    <property type="project" value="TreeGrafter"/>
</dbReference>
<dbReference type="PANTHER" id="PTHR43941:SF1">
    <property type="entry name" value="STRUCTURAL MAINTENANCE OF CHROMOSOMES PROTEIN 2"/>
    <property type="match status" value="1"/>
</dbReference>
<dbReference type="GO" id="GO:0000793">
    <property type="term" value="C:condensed chromosome"/>
    <property type="evidence" value="ECO:0007669"/>
    <property type="project" value="TreeGrafter"/>
</dbReference>
<dbReference type="PANTHER" id="PTHR43941">
    <property type="entry name" value="STRUCTURAL MAINTENANCE OF CHROMOSOMES PROTEIN 2"/>
    <property type="match status" value="1"/>
</dbReference>
<evidence type="ECO:0000313" key="2">
    <source>
        <dbReference type="EMBL" id="EOP74521.1"/>
    </source>
</evidence>
<dbReference type="Proteomes" id="UP000013989">
    <property type="component" value="Unassembled WGS sequence"/>
</dbReference>
<evidence type="ECO:0000313" key="3">
    <source>
        <dbReference type="Proteomes" id="UP000013989"/>
    </source>
</evidence>
<accession>A0A9W5QM30</accession>
<evidence type="ECO:0000256" key="1">
    <source>
        <dbReference type="SAM" id="Coils"/>
    </source>
</evidence>
<dbReference type="GO" id="GO:0000796">
    <property type="term" value="C:condensin complex"/>
    <property type="evidence" value="ECO:0007669"/>
    <property type="project" value="TreeGrafter"/>
</dbReference>
<feature type="coiled-coil region" evidence="1">
    <location>
        <begin position="353"/>
        <end position="417"/>
    </location>
</feature>
<dbReference type="InterPro" id="IPR007119">
    <property type="entry name" value="Phage_tail_spike_N"/>
</dbReference>
<protein>
    <submittedName>
        <fullName evidence="2">Phage minor structural protein</fullName>
    </submittedName>
</protein>
<comment type="caution">
    <text evidence="2">The sequence shown here is derived from an EMBL/GenBank/DDBJ whole genome shotgun (WGS) entry which is preliminary data.</text>
</comment>
<reference evidence="2 3" key="1">
    <citation type="submission" date="2012-12" db="EMBL/GenBank/DDBJ databases">
        <title>The Genome Sequence of Bacillus cereus ISP2954.</title>
        <authorList>
            <consortium name="The Broad Institute Genome Sequencing Platform"/>
            <consortium name="The Broad Institute Genome Sequencing Center for Infectious Disease"/>
            <person name="Feldgarden M."/>
            <person name="Van der Auwera G.A."/>
            <person name="Mahillon J."/>
            <person name="Duprez V."/>
            <person name="Timmery S."/>
            <person name="Mattelet C."/>
            <person name="Dierick K."/>
            <person name="Sun M."/>
            <person name="Yu Z."/>
            <person name="Zhu L."/>
            <person name="Hu X."/>
            <person name="Shank E.B."/>
            <person name="Swiecicka I."/>
            <person name="Hansen B.M."/>
            <person name="Andrup L."/>
            <person name="Walker B."/>
            <person name="Young S.K."/>
            <person name="Zeng Q."/>
            <person name="Gargeya S."/>
            <person name="Fitzgerald M."/>
            <person name="Haas B."/>
            <person name="Abouelleil A."/>
            <person name="Alvarado L."/>
            <person name="Arachchi H.M."/>
            <person name="Berlin A.M."/>
            <person name="Chapman S.B."/>
            <person name="Dewar J."/>
            <person name="Goldberg J."/>
            <person name="Griggs A."/>
            <person name="Gujja S."/>
            <person name="Hansen M."/>
            <person name="Howarth C."/>
            <person name="Imamovic A."/>
            <person name="Larimer J."/>
            <person name="McCowan C."/>
            <person name="Murphy C."/>
            <person name="Neiman D."/>
            <person name="Pearson M."/>
            <person name="Priest M."/>
            <person name="Roberts A."/>
            <person name="Saif S."/>
            <person name="Shea T."/>
            <person name="Sisk P."/>
            <person name="Sykes S."/>
            <person name="Wortman J."/>
            <person name="Nusbaum C."/>
            <person name="Birren B."/>
        </authorList>
    </citation>
    <scope>NUCLEOTIDE SEQUENCE [LARGE SCALE GENOMIC DNA]</scope>
    <source>
        <strain evidence="2 3">ISP2954</strain>
    </source>
</reference>
<keyword evidence="1" id="KW-0175">Coiled coil</keyword>
<proteinExistence type="predicted"/>
<dbReference type="RefSeq" id="WP_016100054.1">
    <property type="nucleotide sequence ID" value="NZ_KB976784.1"/>
</dbReference>
<dbReference type="EMBL" id="AHEJ01000008">
    <property type="protein sequence ID" value="EOP74521.1"/>
    <property type="molecule type" value="Genomic_DNA"/>
</dbReference>
<name>A0A9W5QM30_BACCE</name>
<dbReference type="GO" id="GO:0000785">
    <property type="term" value="C:chromatin"/>
    <property type="evidence" value="ECO:0007669"/>
    <property type="project" value="TreeGrafter"/>
</dbReference>
<gene>
    <name evidence="2" type="ORF">IGU_06182</name>
</gene>
<organism evidence="2 3">
    <name type="scientific">Bacillus cereus ISP2954</name>
    <dbReference type="NCBI Taxonomy" id="1053215"/>
    <lineage>
        <taxon>Bacteria</taxon>
        <taxon>Bacillati</taxon>
        <taxon>Bacillota</taxon>
        <taxon>Bacilli</taxon>
        <taxon>Bacillales</taxon>
        <taxon>Bacillaceae</taxon>
        <taxon>Bacillus</taxon>
        <taxon>Bacillus cereus group</taxon>
    </lineage>
</organism>
<sequence>MRTPSGILHVVDFKTDQIISVIQSKDYWDDKRHWEIKNNIDTLEFKTFDGTSHAVALQQQNLVLKEVRDGRIVPYVINNEVEKESNDRTITVHASGAWVQIAKDGFIKPQHIESETVNTFIDIALADSKWKRGKTDYSSFHTMTIDEFIDPLAFLKKIATLFELEIQYRVEVVGSQITGWYVDMIRKRGQETGKEVVLGKDLVGVRRIEHSRDICTALVGFVRDEGDKLITIESINNGLPYIVDNDAFQRWNEHGKHKFGFYTPETEGNITPERLLTLMKTELAKRVSSVSYEVEAQSIGRIFGLAHELINEGDTIRIKDTGFTPKLYLEARAIVGDESHTDPSQDQYVFGDYREITDANEELRKMYNRIRATLGNKANKELLDRLEELVQDTDKKVNEAQKESKAAKELAEKVQENLKNNTVEIIEAVNPPTTNLKIGKTIWRDISNGKPGVLKVWNGKGWELLIPDVESIKKDTLEQVNKDIQLTKEELNKKVEEAQNETAGQFKEVTENLQEVSLTIKNVQNSQGEIDKTVSEMKQTNEGFTKSIDSLTKKNGEITEKLNTVVETSDGTIKKISEVQKTTNDLKKTTTEIEEKAGEIIEKLTSVEKKVDNTEIGIRNLLLETATKSHSVKTGENKPHTYFGVAKDAVTLIQGKNIAMSFLFTGKVTAWGTTNKWVGFEVKITFTDNTFAYPSCRVENRLTLGKQYKQERFTASAVVMDKPIKEILVYALGRDFTGDVLIEKPKLEVGTVPTAWTPAPEDQVTNEEFNKKTTEIEKSVDGIKESIKTVEKTQVDFSERVTTVEKTADGIKENVTSIQEIQTKQGTQLQEAKAGWETTAKALEGKVEIKDVENYVGGLGTVNELRDADFKLGQKYWFWNSGNGATGSVDTNLKYKGMSTFAITVTGQTQDRWWGLTSQFIECQVNEDFVASGYFNTDGKTPIDSGGAFIEIEWWTADKKTRIKTARTNIKVVNHTWIRAVCTDKAPANAAFVRWRYYVTRNGRLWCAAPMLQRGTIATEFWLHPKDQTDADKMIEDIANRVATKDYDKKVTELERSIATNEEGVTIISKKQESFINETYNAYVKKTESKLQVLDEGILAQILKDGIITSINMSPGKITIDAEKLNINADTMVKWLTAKGIDTNLIRIDGDKITIDKDGVTVKMLDFLFQDEWGTKTTAVSRRNLIADPDFSSVTKKNIGHNDYYGFEGGYGLTWKSWGNVVIEKNTHIFDYEQMVNAARVDMYNYPEAIVNNGIHPGNEYTASAHFRTAMINGVRKTGKPRIHVCCVKFRDNVSYDILSEQKMDFPEPSTFYGEIRRYSFTFKVPTNYIPQQHALIIKVCSANADMRQGTAICVSGVTLYSGKYASMYNWDRAAAERADGIQPFNALAVGGVNNNISPAPDGQTFDISTEKEVKIFRNIRAMQGINLGGGGFQQWGHIRFTDGNAGPGFYASTPSGWKFNALG</sequence>
<dbReference type="NCBIfam" id="TIGR01665">
    <property type="entry name" value="put_anti_recept"/>
    <property type="match status" value="1"/>
</dbReference>